<evidence type="ECO:0000313" key="1">
    <source>
        <dbReference type="EMBL" id="SOU92439.1"/>
    </source>
</evidence>
<dbReference type="EMBL" id="LT966316">
    <property type="protein sequence ID" value="SOU92463.1"/>
    <property type="molecule type" value="Genomic_DNA"/>
</dbReference>
<protein>
    <submittedName>
        <fullName evidence="1">Homeodomain-like domain-containing protein</fullName>
    </submittedName>
</protein>
<dbReference type="EMBL" id="LT966316">
    <property type="protein sequence ID" value="SOU92439.1"/>
    <property type="molecule type" value="Genomic_DNA"/>
</dbReference>
<name>A0A2I2MFF9_9BACT</name>
<dbReference type="GO" id="GO:0003677">
    <property type="term" value="F:DNA binding"/>
    <property type="evidence" value="ECO:0007669"/>
    <property type="project" value="UniProtKB-KW"/>
</dbReference>
<accession>A0A2I2MFF9</accession>
<evidence type="ECO:0000313" key="2">
    <source>
        <dbReference type="EMBL" id="SOU92463.1"/>
    </source>
</evidence>
<organism evidence="1">
    <name type="scientific">Leptospirillum ferriphilum</name>
    <dbReference type="NCBI Taxonomy" id="178606"/>
    <lineage>
        <taxon>Bacteria</taxon>
        <taxon>Pseudomonadati</taxon>
        <taxon>Nitrospirota</taxon>
        <taxon>Nitrospiria</taxon>
        <taxon>Nitrospirales</taxon>
        <taxon>Nitrospiraceae</taxon>
        <taxon>Leptospirillum</taxon>
    </lineage>
</organism>
<sequence length="94" mass="10187">MQVNLLKSVLSRIRVKDIAEACGVSPTAVQRWIDTGHLPKSEWCGETHYASKIAGISSGKITTSELLAITPVVVRLIDESRSGVKVRDAVASQR</sequence>
<dbReference type="InterPro" id="IPR010982">
    <property type="entry name" value="Lambda_DNA-bd_dom_sf"/>
</dbReference>
<keyword evidence="1" id="KW-0371">Homeobox</keyword>
<gene>
    <name evidence="1" type="ORF">LFTS_01066</name>
    <name evidence="2" type="ORF">LFTS_01090</name>
</gene>
<proteinExistence type="predicted"/>
<dbReference type="OrthoDB" id="5917957at2"/>
<reference evidence="1" key="1">
    <citation type="submission" date="2017-12" db="EMBL/GenBank/DDBJ databases">
        <authorList>
            <consortium name="SysMetEx"/>
        </authorList>
    </citation>
    <scope>NUCLEOTIDE SEQUENCE</scope>
    <source>
        <strain evidence="1">Pb_238</strain>
    </source>
</reference>
<keyword evidence="1" id="KW-0238">DNA-binding</keyword>
<dbReference type="Gene3D" id="1.10.260.40">
    <property type="entry name" value="lambda repressor-like DNA-binding domains"/>
    <property type="match status" value="1"/>
</dbReference>
<dbReference type="AlphaFoldDB" id="A0A2I2MFF9"/>